<evidence type="ECO:0000313" key="2">
    <source>
        <dbReference type="EMBL" id="QNE76592.1"/>
    </source>
</evidence>
<protein>
    <submittedName>
        <fullName evidence="2">Uncharacterized protein</fullName>
    </submittedName>
</protein>
<sequence length="190" mass="19967">MHPDQSSLRREVAAVTARTSTPPLHSTASAPEREHGYGHLTAPLRQRGLECTVEYGLSDYIVHVALPDGSSLIVSPPQEPSTDHPPGHPESWLVTRGHPNDSTLHEVIYDSEPAGPHARHGGSVPKMLAAVDARLDQLDVPPRPGSASPRVTAALALSPTAQRTSPAPLPAASAVRPALPAARPPSVPGR</sequence>
<organism evidence="2 3">
    <name type="scientific">Streptomyces finlayi</name>
    <dbReference type="NCBI Taxonomy" id="67296"/>
    <lineage>
        <taxon>Bacteria</taxon>
        <taxon>Bacillati</taxon>
        <taxon>Actinomycetota</taxon>
        <taxon>Actinomycetes</taxon>
        <taxon>Kitasatosporales</taxon>
        <taxon>Streptomycetaceae</taxon>
        <taxon>Streptomyces</taxon>
    </lineage>
</organism>
<gene>
    <name evidence="2" type="ORF">F0344_19930</name>
</gene>
<keyword evidence="3" id="KW-1185">Reference proteome</keyword>
<accession>A0A7G7BMM7</accession>
<feature type="region of interest" description="Disordered" evidence="1">
    <location>
        <begin position="1"/>
        <end position="35"/>
    </location>
</feature>
<evidence type="ECO:0000313" key="3">
    <source>
        <dbReference type="Proteomes" id="UP000515307"/>
    </source>
</evidence>
<dbReference type="Proteomes" id="UP000515307">
    <property type="component" value="Chromosome"/>
</dbReference>
<proteinExistence type="predicted"/>
<feature type="compositionally biased region" description="Basic and acidic residues" evidence="1">
    <location>
        <begin position="1"/>
        <end position="12"/>
    </location>
</feature>
<name>A0A7G7BMM7_9ACTN</name>
<feature type="compositionally biased region" description="Polar residues" evidence="1">
    <location>
        <begin position="17"/>
        <end position="29"/>
    </location>
</feature>
<dbReference type="AlphaFoldDB" id="A0A7G7BMM7"/>
<evidence type="ECO:0000256" key="1">
    <source>
        <dbReference type="SAM" id="MobiDB-lite"/>
    </source>
</evidence>
<feature type="compositionally biased region" description="Low complexity" evidence="1">
    <location>
        <begin position="170"/>
        <end position="181"/>
    </location>
</feature>
<dbReference type="KEGG" id="sfiy:F0344_19930"/>
<dbReference type="RefSeq" id="WP_185300059.1">
    <property type="nucleotide sequence ID" value="NZ_CP045702.1"/>
</dbReference>
<dbReference type="EMBL" id="CP045702">
    <property type="protein sequence ID" value="QNE76592.1"/>
    <property type="molecule type" value="Genomic_DNA"/>
</dbReference>
<feature type="region of interest" description="Disordered" evidence="1">
    <location>
        <begin position="138"/>
        <end position="190"/>
    </location>
</feature>
<reference evidence="3" key="1">
    <citation type="submission" date="2019-10" db="EMBL/GenBank/DDBJ databases">
        <title>Antimicrobial potential of Antarctic Bacteria.</title>
        <authorList>
            <person name="Benaud N."/>
            <person name="Edwards R.J."/>
            <person name="Ferrari B.C."/>
        </authorList>
    </citation>
    <scope>NUCLEOTIDE SEQUENCE [LARGE SCALE GENOMIC DNA]</scope>
    <source>
        <strain evidence="3">NBSH44</strain>
    </source>
</reference>